<evidence type="ECO:0000313" key="3">
    <source>
        <dbReference type="Proteomes" id="UP000003330"/>
    </source>
</evidence>
<dbReference type="Pfam" id="PF08000">
    <property type="entry name" value="bPH_1"/>
    <property type="match status" value="1"/>
</dbReference>
<dbReference type="Proteomes" id="UP000003330">
    <property type="component" value="Unassembled WGS sequence"/>
</dbReference>
<protein>
    <recommendedName>
        <fullName evidence="1">Bacterial Pleckstrin homology domain-containing protein</fullName>
    </recommendedName>
</protein>
<feature type="domain" description="Bacterial Pleckstrin homology" evidence="1">
    <location>
        <begin position="3"/>
        <end position="123"/>
    </location>
</feature>
<evidence type="ECO:0000313" key="2">
    <source>
        <dbReference type="EMBL" id="EHI68727.1"/>
    </source>
</evidence>
<dbReference type="CDD" id="cd13225">
    <property type="entry name" value="PH-like_bacteria"/>
    <property type="match status" value="1"/>
</dbReference>
<keyword evidence="3" id="KW-1185">Reference proteome</keyword>
<dbReference type="OrthoDB" id="9803613at2"/>
<dbReference type="InterPro" id="IPR012544">
    <property type="entry name" value="PHb"/>
</dbReference>
<evidence type="ECO:0000259" key="1">
    <source>
        <dbReference type="Pfam" id="PF08000"/>
    </source>
</evidence>
<name>G5K5W5_9STRE</name>
<comment type="caution">
    <text evidence="2">The sequence shown here is derived from an EMBL/GenBank/DDBJ whole genome shotgun (WGS) entry which is preliminary data.</text>
</comment>
<organism evidence="2 3">
    <name type="scientific">Streptococcus ictaluri 707-05</name>
    <dbReference type="NCBI Taxonomy" id="764299"/>
    <lineage>
        <taxon>Bacteria</taxon>
        <taxon>Bacillati</taxon>
        <taxon>Bacillota</taxon>
        <taxon>Bacilli</taxon>
        <taxon>Lactobacillales</taxon>
        <taxon>Streptococcaceae</taxon>
        <taxon>Streptococcus</taxon>
    </lineage>
</organism>
<dbReference type="PANTHER" id="PTHR35796:SF3">
    <property type="entry name" value="BHLH DOMAIN-CONTAINING PROTEIN"/>
    <property type="match status" value="1"/>
</dbReference>
<proteinExistence type="predicted"/>
<dbReference type="eggNOG" id="ENOG503172B">
    <property type="taxonomic scope" value="Bacteria"/>
</dbReference>
<dbReference type="InterPro" id="IPR037063">
    <property type="entry name" value="PHb_sf"/>
</dbReference>
<dbReference type="EMBL" id="AEUX02000008">
    <property type="protein sequence ID" value="EHI68727.1"/>
    <property type="molecule type" value="Genomic_DNA"/>
</dbReference>
<dbReference type="AlphaFoldDB" id="G5K5W5"/>
<reference evidence="2 3" key="1">
    <citation type="journal article" date="2014" name="Int. J. Syst. Evol. Microbiol.">
        <title>Phylogenomics and the dynamic genome evolution of the genus Streptococcus.</title>
        <authorList>
            <consortium name="The Broad Institute Genome Sequencing Platform"/>
            <person name="Richards V.P."/>
            <person name="Palmer S.R."/>
            <person name="Pavinski Bitar P.D."/>
            <person name="Qin X."/>
            <person name="Weinstock G.M."/>
            <person name="Highlander S.K."/>
            <person name="Town C.D."/>
            <person name="Burne R.A."/>
            <person name="Stanhope M.J."/>
        </authorList>
    </citation>
    <scope>NUCLEOTIDE SEQUENCE [LARGE SCALE GENOMIC DNA]</scope>
    <source>
        <strain evidence="2 3">707-05</strain>
    </source>
</reference>
<accession>G5K5W5</accession>
<dbReference type="SUPFAM" id="SSF50729">
    <property type="entry name" value="PH domain-like"/>
    <property type="match status" value="1"/>
</dbReference>
<gene>
    <name evidence="2" type="ORF">STRIC_0452</name>
</gene>
<dbReference type="PANTHER" id="PTHR35796">
    <property type="entry name" value="HYPOTHETICAL CYTOSOLIC PROTEIN"/>
    <property type="match status" value="1"/>
</dbReference>
<dbReference type="Gene3D" id="2.30.29.50">
    <property type="entry name" value="Bacterial Pleckstrin homology domain"/>
    <property type="match status" value="1"/>
</dbReference>
<sequence length="126" mass="14026">MGFLSGLMGNASQMDNEKAQEELAALLIEGEKVELAYMLIRDLIVFTEKRLILVDKQGVVGKKIAYKTIPYTAISRFSLETAGHFDLDAELKIWISSALEPAEVLTFRNDENVLVIQQALAKAILK</sequence>
<dbReference type="RefSeq" id="WP_008090766.1">
    <property type="nucleotide sequence ID" value="NZ_AEUX02000008.1"/>
</dbReference>